<comment type="caution">
    <text evidence="2">The sequence shown here is derived from an EMBL/GenBank/DDBJ whole genome shotgun (WGS) entry which is preliminary data.</text>
</comment>
<accession>A0A554N9K1</accession>
<keyword evidence="1" id="KW-0472">Membrane</keyword>
<gene>
    <name evidence="2" type="ORF">DP107_10635</name>
</gene>
<keyword evidence="1" id="KW-0812">Transmembrane</keyword>
<protein>
    <submittedName>
        <fullName evidence="2">Uncharacterized protein</fullName>
    </submittedName>
</protein>
<dbReference type="EMBL" id="QMDX01000005">
    <property type="protein sequence ID" value="TSD14084.1"/>
    <property type="molecule type" value="Genomic_DNA"/>
</dbReference>
<keyword evidence="3" id="KW-1185">Reference proteome</keyword>
<keyword evidence="1" id="KW-1133">Transmembrane helix</keyword>
<sequence>MEGGFACVGCDQLFEDRPESCPECGTEALDPLTFSEYRSRRRAGEELMTESTSGRVRTAVLLVLALGLIGVGVAAIGLGATAMVF</sequence>
<dbReference type="AlphaFoldDB" id="A0A554N9K1"/>
<evidence type="ECO:0000313" key="3">
    <source>
        <dbReference type="Proteomes" id="UP000319894"/>
    </source>
</evidence>
<organism evidence="2 3">
    <name type="scientific">Haloglomus irregulare</name>
    <dbReference type="NCBI Taxonomy" id="2234134"/>
    <lineage>
        <taxon>Archaea</taxon>
        <taxon>Methanobacteriati</taxon>
        <taxon>Methanobacteriota</taxon>
        <taxon>Stenosarchaea group</taxon>
        <taxon>Halobacteria</taxon>
        <taxon>Halobacteriales</taxon>
        <taxon>Natronomonadaceae</taxon>
        <taxon>Haloglomus</taxon>
    </lineage>
</organism>
<reference evidence="2 3" key="1">
    <citation type="submission" date="2018-06" db="EMBL/GenBank/DDBJ databases">
        <title>Natronomonas sp. F16-60 a new haloarchaeon isolated from a solar saltern of Isla Cristina, Huelva, Spain.</title>
        <authorList>
            <person name="Duran-Viseras A."/>
            <person name="Sanchez-Porro C."/>
            <person name="Ventosa A."/>
        </authorList>
    </citation>
    <scope>NUCLEOTIDE SEQUENCE [LARGE SCALE GENOMIC DNA]</scope>
    <source>
        <strain evidence="2 3">F16-60</strain>
    </source>
</reference>
<evidence type="ECO:0000256" key="1">
    <source>
        <dbReference type="SAM" id="Phobius"/>
    </source>
</evidence>
<name>A0A554N9K1_9EURY</name>
<feature type="transmembrane region" description="Helical" evidence="1">
    <location>
        <begin position="59"/>
        <end position="84"/>
    </location>
</feature>
<evidence type="ECO:0000313" key="2">
    <source>
        <dbReference type="EMBL" id="TSD14084.1"/>
    </source>
</evidence>
<dbReference type="Proteomes" id="UP000319894">
    <property type="component" value="Unassembled WGS sequence"/>
</dbReference>
<proteinExistence type="predicted"/>
<dbReference type="InParanoid" id="A0A554N9K1"/>